<evidence type="ECO:0000256" key="3">
    <source>
        <dbReference type="ARBA" id="ARBA00007163"/>
    </source>
</evidence>
<name>A0AAN8W163_9MAGN</name>
<keyword evidence="8" id="KW-0238">DNA-binding</keyword>
<dbReference type="AlphaFoldDB" id="A0AAN8W163"/>
<dbReference type="GO" id="GO:0005789">
    <property type="term" value="C:endoplasmic reticulum membrane"/>
    <property type="evidence" value="ECO:0007669"/>
    <property type="project" value="UniProtKB-SubCell"/>
</dbReference>
<feature type="compositionally biased region" description="Polar residues" evidence="15">
    <location>
        <begin position="97"/>
        <end position="107"/>
    </location>
</feature>
<feature type="compositionally biased region" description="Polar residues" evidence="15">
    <location>
        <begin position="1"/>
        <end position="23"/>
    </location>
</feature>
<keyword evidence="6 16" id="KW-1133">Transmembrane helix</keyword>
<dbReference type="InterPro" id="IPR004827">
    <property type="entry name" value="bZIP"/>
</dbReference>
<evidence type="ECO:0000259" key="17">
    <source>
        <dbReference type="PROSITE" id="PS50217"/>
    </source>
</evidence>
<dbReference type="GO" id="GO:0006950">
    <property type="term" value="P:response to stress"/>
    <property type="evidence" value="ECO:0007669"/>
    <property type="project" value="UniProtKB-ARBA"/>
</dbReference>
<keyword evidence="5" id="KW-0256">Endoplasmic reticulum</keyword>
<feature type="region of interest" description="Disordered" evidence="15">
    <location>
        <begin position="74"/>
        <end position="148"/>
    </location>
</feature>
<keyword evidence="11" id="KW-0325">Glycoprotein</keyword>
<feature type="coiled-coil region" evidence="14">
    <location>
        <begin position="210"/>
        <end position="272"/>
    </location>
</feature>
<accession>A0AAN8W163</accession>
<dbReference type="Proteomes" id="UP001370490">
    <property type="component" value="Unassembled WGS sequence"/>
</dbReference>
<feature type="domain" description="BZIP" evidence="17">
    <location>
        <begin position="213"/>
        <end position="276"/>
    </location>
</feature>
<feature type="compositionally biased region" description="Polar residues" evidence="15">
    <location>
        <begin position="115"/>
        <end position="126"/>
    </location>
</feature>
<feature type="region of interest" description="Disordered" evidence="15">
    <location>
        <begin position="411"/>
        <end position="430"/>
    </location>
</feature>
<dbReference type="EMBL" id="JBAMMX010000003">
    <property type="protein sequence ID" value="KAK6944483.1"/>
    <property type="molecule type" value="Genomic_DNA"/>
</dbReference>
<dbReference type="Gene3D" id="1.20.5.170">
    <property type="match status" value="1"/>
</dbReference>
<evidence type="ECO:0000313" key="18">
    <source>
        <dbReference type="EMBL" id="KAK6944483.1"/>
    </source>
</evidence>
<feature type="compositionally biased region" description="Basic and acidic residues" evidence="15">
    <location>
        <begin position="128"/>
        <end position="144"/>
    </location>
</feature>
<comment type="subcellular location">
    <subcellularLocation>
        <location evidence="2">Endoplasmic reticulum membrane</location>
        <topology evidence="2">Single-pass membrane protein</topology>
    </subcellularLocation>
    <subcellularLocation>
        <location evidence="1">Nucleus</location>
    </subcellularLocation>
</comment>
<evidence type="ECO:0000256" key="14">
    <source>
        <dbReference type="SAM" id="Coils"/>
    </source>
</evidence>
<feature type="region of interest" description="Disordered" evidence="15">
    <location>
        <begin position="550"/>
        <end position="584"/>
    </location>
</feature>
<evidence type="ECO:0000256" key="8">
    <source>
        <dbReference type="ARBA" id="ARBA00023125"/>
    </source>
</evidence>
<dbReference type="InterPro" id="IPR046347">
    <property type="entry name" value="bZIP_sf"/>
</dbReference>
<dbReference type="SUPFAM" id="SSF57959">
    <property type="entry name" value="Leucine zipper domain"/>
    <property type="match status" value="1"/>
</dbReference>
<dbReference type="SMART" id="SM00338">
    <property type="entry name" value="BRLZ"/>
    <property type="match status" value="1"/>
</dbReference>
<gene>
    <name evidence="18" type="ORF">RJ641_025585</name>
</gene>
<evidence type="ECO:0000256" key="9">
    <source>
        <dbReference type="ARBA" id="ARBA00023136"/>
    </source>
</evidence>
<keyword evidence="10" id="KW-0804">Transcription</keyword>
<comment type="similarity">
    <text evidence="3">Belongs to the bZIP family.</text>
</comment>
<keyword evidence="4 16" id="KW-0812">Transmembrane</keyword>
<evidence type="ECO:0000256" key="13">
    <source>
        <dbReference type="ARBA" id="ARBA00065888"/>
    </source>
</evidence>
<dbReference type="PROSITE" id="PS50217">
    <property type="entry name" value="BZIP"/>
    <property type="match status" value="1"/>
</dbReference>
<dbReference type="GO" id="GO:0003677">
    <property type="term" value="F:DNA binding"/>
    <property type="evidence" value="ECO:0007669"/>
    <property type="project" value="UniProtKB-KW"/>
</dbReference>
<reference evidence="18 19" key="1">
    <citation type="submission" date="2023-12" db="EMBL/GenBank/DDBJ databases">
        <title>A high-quality genome assembly for Dillenia turbinata (Dilleniales).</title>
        <authorList>
            <person name="Chanderbali A."/>
        </authorList>
    </citation>
    <scope>NUCLEOTIDE SEQUENCE [LARGE SCALE GENOMIC DNA]</scope>
    <source>
        <strain evidence="18">LSX21</strain>
        <tissue evidence="18">Leaf</tissue>
    </source>
</reference>
<protein>
    <submittedName>
        <fullName evidence="18">Basic-leucine zipper domain</fullName>
    </submittedName>
</protein>
<evidence type="ECO:0000256" key="10">
    <source>
        <dbReference type="ARBA" id="ARBA00023163"/>
    </source>
</evidence>
<dbReference type="CDD" id="cd14704">
    <property type="entry name" value="bZIP_HY5-like"/>
    <property type="match status" value="1"/>
</dbReference>
<evidence type="ECO:0000256" key="7">
    <source>
        <dbReference type="ARBA" id="ARBA00023015"/>
    </source>
</evidence>
<organism evidence="18 19">
    <name type="scientific">Dillenia turbinata</name>
    <dbReference type="NCBI Taxonomy" id="194707"/>
    <lineage>
        <taxon>Eukaryota</taxon>
        <taxon>Viridiplantae</taxon>
        <taxon>Streptophyta</taxon>
        <taxon>Embryophyta</taxon>
        <taxon>Tracheophyta</taxon>
        <taxon>Spermatophyta</taxon>
        <taxon>Magnoliopsida</taxon>
        <taxon>eudicotyledons</taxon>
        <taxon>Gunneridae</taxon>
        <taxon>Pentapetalae</taxon>
        <taxon>Dilleniales</taxon>
        <taxon>Dilleniaceae</taxon>
        <taxon>Dillenia</taxon>
    </lineage>
</organism>
<dbReference type="PANTHER" id="PTHR47416:SF3">
    <property type="entry name" value="BZIP TRANSCRIPTION FACTOR 17-RELATED"/>
    <property type="match status" value="1"/>
</dbReference>
<evidence type="ECO:0000313" key="19">
    <source>
        <dbReference type="Proteomes" id="UP001370490"/>
    </source>
</evidence>
<feature type="transmembrane region" description="Helical" evidence="16">
    <location>
        <begin position="348"/>
        <end position="369"/>
    </location>
</feature>
<evidence type="ECO:0000256" key="4">
    <source>
        <dbReference type="ARBA" id="ARBA00022692"/>
    </source>
</evidence>
<evidence type="ECO:0000256" key="16">
    <source>
        <dbReference type="SAM" id="Phobius"/>
    </source>
</evidence>
<comment type="subunit">
    <text evidence="13">Interacts with BZIP28.</text>
</comment>
<keyword evidence="9 16" id="KW-0472">Membrane</keyword>
<dbReference type="GO" id="GO:0003700">
    <property type="term" value="F:DNA-binding transcription factor activity"/>
    <property type="evidence" value="ECO:0007669"/>
    <property type="project" value="InterPro"/>
</dbReference>
<sequence>MAEHSTSQVEPIPNNSLDQNPNFHTEDLDGLPIPPLDANFLIDDTFIADFDFDNDFDFSIYDFDLSAQPSIDSDHNLAADRSPSESGSCPGFADRSPGNQAPSSSDCSGDCHSAVLQSMNSSSPESGTADRDDPRLVDSSRPFKFEANSPNAVVDDHVNDMVAKNSISKRKVEVDIGDSETRSQKFRRSNESDINCGNLNPESGVRKGIIDEEKKRKARLMRNRESAQLSRQRRKHYVEELEDKVRSMHSTITDLNAKISYLMAENASLRQQLSSGGMCPVPPQGMYPHAPMAPMAYPWVPCAPYVVKSQGSQVPLVPIPRLRQQQPVSATKVKKTENKKSEVKSKKIPGVSFLGLLLFIFILSGIHMVTNKYGGVEDTVLSASYQNQTGFHDPTNGRVFLVNGHHSGSDPDTVVGFENGGPVDTPNGFDYRIHSEKRRFGGEDSKDENKQGSPSFAGSDEFVRKDNSSEPLVASLYVPRNDKLVKIDGNLIIHSVLASEKAMASHAAPKAKNIGESGLPSNVASGLKKTGENSLAIAGHLPPALVSQVRQNQMRHSPLYRNPTEQQRALSSGARDTSKSTTADGKLQEWFHEGLAGPILSSGMCTEVFQFDVSPASDSGAIVPAKPVTNFTEQQESSTKLNKGRNRRTLYGLPVHLAASARNITQEHVDINAQKDSFQGNKSLSSMIVSILVDPREAYDIEVDGVGRRKSLSRIFVVVLLDCVKYVTYSCALPLKGVGPHLVTA</sequence>
<evidence type="ECO:0000256" key="12">
    <source>
        <dbReference type="ARBA" id="ARBA00023242"/>
    </source>
</evidence>
<dbReference type="PANTHER" id="PTHR47416">
    <property type="entry name" value="BASIC-LEUCINE ZIPPER TRANSCRIPTION FACTOR F-RELATED"/>
    <property type="match status" value="1"/>
</dbReference>
<dbReference type="Pfam" id="PF00170">
    <property type="entry name" value="bZIP_1"/>
    <property type="match status" value="1"/>
</dbReference>
<evidence type="ECO:0000256" key="5">
    <source>
        <dbReference type="ARBA" id="ARBA00022824"/>
    </source>
</evidence>
<feature type="compositionally biased region" description="Basic and acidic residues" evidence="15">
    <location>
        <begin position="438"/>
        <end position="450"/>
    </location>
</feature>
<proteinExistence type="inferred from homology"/>
<evidence type="ECO:0000256" key="2">
    <source>
        <dbReference type="ARBA" id="ARBA00004389"/>
    </source>
</evidence>
<evidence type="ECO:0000256" key="1">
    <source>
        <dbReference type="ARBA" id="ARBA00004123"/>
    </source>
</evidence>
<feature type="region of interest" description="Disordered" evidence="15">
    <location>
        <begin position="438"/>
        <end position="463"/>
    </location>
</feature>
<dbReference type="GO" id="GO:0005634">
    <property type="term" value="C:nucleus"/>
    <property type="evidence" value="ECO:0007669"/>
    <property type="project" value="UniProtKB-SubCell"/>
</dbReference>
<keyword evidence="14" id="KW-0175">Coiled coil</keyword>
<comment type="caution">
    <text evidence="18">The sequence shown here is derived from an EMBL/GenBank/DDBJ whole genome shotgun (WGS) entry which is preliminary data.</text>
</comment>
<keyword evidence="7" id="KW-0805">Transcription regulation</keyword>
<feature type="region of interest" description="Disordered" evidence="15">
    <location>
        <begin position="1"/>
        <end position="30"/>
    </location>
</feature>
<keyword evidence="12" id="KW-0539">Nucleus</keyword>
<evidence type="ECO:0000256" key="11">
    <source>
        <dbReference type="ARBA" id="ARBA00023180"/>
    </source>
</evidence>
<dbReference type="FunFam" id="1.20.5.170:FF:000085">
    <property type="entry name" value="bZIP transcription factor 49"/>
    <property type="match status" value="1"/>
</dbReference>
<evidence type="ECO:0000256" key="15">
    <source>
        <dbReference type="SAM" id="MobiDB-lite"/>
    </source>
</evidence>
<evidence type="ECO:0000256" key="6">
    <source>
        <dbReference type="ARBA" id="ARBA00022989"/>
    </source>
</evidence>
<keyword evidence="19" id="KW-1185">Reference proteome</keyword>